<accession>T1JF09</accession>
<dbReference type="InterPro" id="IPR013783">
    <property type="entry name" value="Ig-like_fold"/>
</dbReference>
<protein>
    <recommendedName>
        <fullName evidence="4">Ig-like domain-containing protein</fullName>
    </recommendedName>
</protein>
<dbReference type="EnsemblMetazoa" id="SMAR012413-RA">
    <property type="protein sequence ID" value="SMAR012413-PA"/>
    <property type="gene ID" value="SMAR012413"/>
</dbReference>
<feature type="signal peptide" evidence="1">
    <location>
        <begin position="1"/>
        <end position="27"/>
    </location>
</feature>
<proteinExistence type="predicted"/>
<organism evidence="2 3">
    <name type="scientific">Strigamia maritima</name>
    <name type="common">European centipede</name>
    <name type="synonym">Geophilus maritimus</name>
    <dbReference type="NCBI Taxonomy" id="126957"/>
    <lineage>
        <taxon>Eukaryota</taxon>
        <taxon>Metazoa</taxon>
        <taxon>Ecdysozoa</taxon>
        <taxon>Arthropoda</taxon>
        <taxon>Myriapoda</taxon>
        <taxon>Chilopoda</taxon>
        <taxon>Pleurostigmophora</taxon>
        <taxon>Geophilomorpha</taxon>
        <taxon>Linotaeniidae</taxon>
        <taxon>Strigamia</taxon>
    </lineage>
</organism>
<evidence type="ECO:0008006" key="4">
    <source>
        <dbReference type="Google" id="ProtNLM"/>
    </source>
</evidence>
<dbReference type="PhylomeDB" id="T1JF09"/>
<evidence type="ECO:0000313" key="2">
    <source>
        <dbReference type="EnsemblMetazoa" id="SMAR012413-PA"/>
    </source>
</evidence>
<dbReference type="EMBL" id="JH432135">
    <property type="status" value="NOT_ANNOTATED_CDS"/>
    <property type="molecule type" value="Genomic_DNA"/>
</dbReference>
<keyword evidence="3" id="KW-1185">Reference proteome</keyword>
<evidence type="ECO:0000313" key="3">
    <source>
        <dbReference type="Proteomes" id="UP000014500"/>
    </source>
</evidence>
<name>T1JF09_STRMM</name>
<dbReference type="Gene3D" id="2.60.40.10">
    <property type="entry name" value="Immunoglobulins"/>
    <property type="match status" value="1"/>
</dbReference>
<dbReference type="HOGENOM" id="CLU_1206119_0_0_1"/>
<evidence type="ECO:0000256" key="1">
    <source>
        <dbReference type="SAM" id="SignalP"/>
    </source>
</evidence>
<sequence>MNIVLKMSILNIVLLVTLAAADTGVTAEKHFVQAKRKSSITFECSTKKTTECQLYKYTNSRALILGRPNPKKGNFKIRESQSCIIDGNDLKMYDSGEYHCVTDTDYEVYYLNVKGKSSELLYKDKLWTNNSENLIEPNEGPNVNFKCRTYMLKTIDDGLTFEWSENDKHLATYSQALYYGQISYSTRQMDDLFESETQTGEIEVLVGTFGMSCEYHGYHLGGVAQRDGEE</sequence>
<keyword evidence="1" id="KW-0732">Signal</keyword>
<dbReference type="Proteomes" id="UP000014500">
    <property type="component" value="Unassembled WGS sequence"/>
</dbReference>
<feature type="chain" id="PRO_5004580256" description="Ig-like domain-containing protein" evidence="1">
    <location>
        <begin position="28"/>
        <end position="230"/>
    </location>
</feature>
<reference evidence="3" key="1">
    <citation type="submission" date="2011-05" db="EMBL/GenBank/DDBJ databases">
        <authorList>
            <person name="Richards S.R."/>
            <person name="Qu J."/>
            <person name="Jiang H."/>
            <person name="Jhangiani S.N."/>
            <person name="Agravi P."/>
            <person name="Goodspeed R."/>
            <person name="Gross S."/>
            <person name="Mandapat C."/>
            <person name="Jackson L."/>
            <person name="Mathew T."/>
            <person name="Pu L."/>
            <person name="Thornton R."/>
            <person name="Saada N."/>
            <person name="Wilczek-Boney K.B."/>
            <person name="Lee S."/>
            <person name="Kovar C."/>
            <person name="Wu Y."/>
            <person name="Scherer S.E."/>
            <person name="Worley K.C."/>
            <person name="Muzny D.M."/>
            <person name="Gibbs R."/>
        </authorList>
    </citation>
    <scope>NUCLEOTIDE SEQUENCE</scope>
    <source>
        <strain evidence="3">Brora</strain>
    </source>
</reference>
<dbReference type="AlphaFoldDB" id="T1JF09"/>
<reference evidence="2" key="2">
    <citation type="submission" date="2015-02" db="UniProtKB">
        <authorList>
            <consortium name="EnsemblMetazoa"/>
        </authorList>
    </citation>
    <scope>IDENTIFICATION</scope>
</reference>